<evidence type="ECO:0000256" key="3">
    <source>
        <dbReference type="PROSITE-ProRule" id="PRU00339"/>
    </source>
</evidence>
<keyword evidence="2 3" id="KW-0802">TPR repeat</keyword>
<keyword evidence="1" id="KW-0677">Repeat</keyword>
<organism evidence="6 7">
    <name type="scientific">Archangium gephyra</name>
    <dbReference type="NCBI Taxonomy" id="48"/>
    <lineage>
        <taxon>Bacteria</taxon>
        <taxon>Pseudomonadati</taxon>
        <taxon>Myxococcota</taxon>
        <taxon>Myxococcia</taxon>
        <taxon>Myxococcales</taxon>
        <taxon>Cystobacterineae</taxon>
        <taxon>Archangiaceae</taxon>
        <taxon>Archangium</taxon>
    </lineage>
</organism>
<accession>A0A2W5TW64</accession>
<sequence length="416" mass="45211">MRRLILLLPLALLAGCTCARGPDAADAGACVCPAPEASATPSDTVKPTARTEPTTEKPHVHPLAVCPAEGRLPLDVAQEAFDKQDYEKALSCAAQAAALSPSDVIAHTERANALAQLERYDEAVLAYARALAIDPDSLDALAGAAHFYVVLQPSTRELDELGSNYAERGFELATSQRDEEFAITFARLSAMGFNDIGQSYDALERADWVLERAKNDPEALYERAVALFELCRFKEAKAAFTRLLDDTERAAWAHHHLGLVLEREGKQEEADKHFVKARALDAESFPSPVLISSADFRKELDAAIAALPADMRKDLSGVPVEVEDLPQEVDLTSGDPPLSPTILGLFRGTPLAETCELEPGMKPGSPCRSIALYRKNLARAVKTRDELVEQIRVTLLHEVGHLRGEDDSELAARGLE</sequence>
<feature type="chain" id="PRO_5015948400" evidence="5">
    <location>
        <begin position="20"/>
        <end position="416"/>
    </location>
</feature>
<evidence type="ECO:0000256" key="4">
    <source>
        <dbReference type="SAM" id="MobiDB-lite"/>
    </source>
</evidence>
<dbReference type="Gene3D" id="1.25.40.10">
    <property type="entry name" value="Tetratricopeptide repeat domain"/>
    <property type="match status" value="2"/>
</dbReference>
<name>A0A2W5TW64_9BACT</name>
<dbReference type="GO" id="GO:0046813">
    <property type="term" value="P:receptor-mediated virion attachment to host cell"/>
    <property type="evidence" value="ECO:0007669"/>
    <property type="project" value="TreeGrafter"/>
</dbReference>
<feature type="region of interest" description="Disordered" evidence="4">
    <location>
        <begin position="37"/>
        <end position="58"/>
    </location>
</feature>
<dbReference type="Pfam" id="PF13432">
    <property type="entry name" value="TPR_16"/>
    <property type="match status" value="1"/>
</dbReference>
<dbReference type="Gene3D" id="3.30.2010.20">
    <property type="match status" value="1"/>
</dbReference>
<dbReference type="EMBL" id="QFQP01000003">
    <property type="protein sequence ID" value="PZR16636.1"/>
    <property type="molecule type" value="Genomic_DNA"/>
</dbReference>
<dbReference type="SUPFAM" id="SSF48452">
    <property type="entry name" value="TPR-like"/>
    <property type="match status" value="1"/>
</dbReference>
<feature type="signal peptide" evidence="5">
    <location>
        <begin position="1"/>
        <end position="19"/>
    </location>
</feature>
<dbReference type="AlphaFoldDB" id="A0A2W5TW64"/>
<dbReference type="InterPro" id="IPR010428">
    <property type="entry name" value="Zincin_1"/>
</dbReference>
<dbReference type="PANTHER" id="PTHR44858">
    <property type="entry name" value="TETRATRICOPEPTIDE REPEAT PROTEIN 6"/>
    <property type="match status" value="1"/>
</dbReference>
<dbReference type="PANTHER" id="PTHR44858:SF1">
    <property type="entry name" value="UDP-N-ACETYLGLUCOSAMINE--PEPTIDE N-ACETYLGLUCOSAMINYLTRANSFERASE SPINDLY-RELATED"/>
    <property type="match status" value="1"/>
</dbReference>
<keyword evidence="5" id="KW-0732">Signal</keyword>
<proteinExistence type="predicted"/>
<gene>
    <name evidence="6" type="ORF">DI536_05615</name>
</gene>
<dbReference type="InterPro" id="IPR019734">
    <property type="entry name" value="TPR_rpt"/>
</dbReference>
<dbReference type="PROSITE" id="PS51257">
    <property type="entry name" value="PROKAR_LIPOPROTEIN"/>
    <property type="match status" value="1"/>
</dbReference>
<dbReference type="CDD" id="cd12952">
    <property type="entry name" value="MMP_ACEL2062"/>
    <property type="match status" value="1"/>
</dbReference>
<feature type="repeat" description="TPR" evidence="3">
    <location>
        <begin position="251"/>
        <end position="284"/>
    </location>
</feature>
<comment type="caution">
    <text evidence="6">The sequence shown here is derived from an EMBL/GenBank/DDBJ whole genome shotgun (WGS) entry which is preliminary data.</text>
</comment>
<evidence type="ECO:0000313" key="6">
    <source>
        <dbReference type="EMBL" id="PZR16636.1"/>
    </source>
</evidence>
<dbReference type="InterPro" id="IPR050498">
    <property type="entry name" value="Ycf3"/>
</dbReference>
<dbReference type="InterPro" id="IPR038555">
    <property type="entry name" value="Zincin_1_sf"/>
</dbReference>
<dbReference type="SMART" id="SM00028">
    <property type="entry name" value="TPR"/>
    <property type="match status" value="4"/>
</dbReference>
<evidence type="ECO:0000313" key="7">
    <source>
        <dbReference type="Proteomes" id="UP000249061"/>
    </source>
</evidence>
<evidence type="ECO:0000256" key="5">
    <source>
        <dbReference type="SAM" id="SignalP"/>
    </source>
</evidence>
<dbReference type="GO" id="GO:0009279">
    <property type="term" value="C:cell outer membrane"/>
    <property type="evidence" value="ECO:0007669"/>
    <property type="project" value="TreeGrafter"/>
</dbReference>
<dbReference type="InterPro" id="IPR011990">
    <property type="entry name" value="TPR-like_helical_dom_sf"/>
</dbReference>
<reference evidence="6 7" key="1">
    <citation type="submission" date="2017-08" db="EMBL/GenBank/DDBJ databases">
        <title>Infants hospitalized years apart are colonized by the same room-sourced microbial strains.</title>
        <authorList>
            <person name="Brooks B."/>
            <person name="Olm M.R."/>
            <person name="Firek B.A."/>
            <person name="Baker R."/>
            <person name="Thomas B.C."/>
            <person name="Morowitz M.J."/>
            <person name="Banfield J.F."/>
        </authorList>
    </citation>
    <scope>NUCLEOTIDE SEQUENCE [LARGE SCALE GENOMIC DNA]</scope>
    <source>
        <strain evidence="6">S2_003_000_R2_14</strain>
    </source>
</reference>
<dbReference type="Proteomes" id="UP000249061">
    <property type="component" value="Unassembled WGS sequence"/>
</dbReference>
<feature type="repeat" description="TPR" evidence="3">
    <location>
        <begin position="104"/>
        <end position="137"/>
    </location>
</feature>
<protein>
    <submittedName>
        <fullName evidence="6">Uncharacterized protein</fullName>
    </submittedName>
</protein>
<dbReference type="Pfam" id="PF06262">
    <property type="entry name" value="Zincin_1"/>
    <property type="match status" value="1"/>
</dbReference>
<dbReference type="SUPFAM" id="SSF55486">
    <property type="entry name" value="Metalloproteases ('zincins'), catalytic domain"/>
    <property type="match status" value="1"/>
</dbReference>
<dbReference type="PROSITE" id="PS50005">
    <property type="entry name" value="TPR"/>
    <property type="match status" value="2"/>
</dbReference>
<evidence type="ECO:0000256" key="1">
    <source>
        <dbReference type="ARBA" id="ARBA00022737"/>
    </source>
</evidence>
<evidence type="ECO:0000256" key="2">
    <source>
        <dbReference type="ARBA" id="ARBA00022803"/>
    </source>
</evidence>